<evidence type="ECO:0000313" key="2">
    <source>
        <dbReference type="EMBL" id="KAJ4440797.1"/>
    </source>
</evidence>
<feature type="region of interest" description="Disordered" evidence="1">
    <location>
        <begin position="45"/>
        <end position="80"/>
    </location>
</feature>
<feature type="compositionally biased region" description="Basic and acidic residues" evidence="1">
    <location>
        <begin position="50"/>
        <end position="80"/>
    </location>
</feature>
<accession>A0ABQ8T4J7</accession>
<organism evidence="2 3">
    <name type="scientific">Periplaneta americana</name>
    <name type="common">American cockroach</name>
    <name type="synonym">Blatta americana</name>
    <dbReference type="NCBI Taxonomy" id="6978"/>
    <lineage>
        <taxon>Eukaryota</taxon>
        <taxon>Metazoa</taxon>
        <taxon>Ecdysozoa</taxon>
        <taxon>Arthropoda</taxon>
        <taxon>Hexapoda</taxon>
        <taxon>Insecta</taxon>
        <taxon>Pterygota</taxon>
        <taxon>Neoptera</taxon>
        <taxon>Polyneoptera</taxon>
        <taxon>Dictyoptera</taxon>
        <taxon>Blattodea</taxon>
        <taxon>Blattoidea</taxon>
        <taxon>Blattidae</taxon>
        <taxon>Blattinae</taxon>
        <taxon>Periplaneta</taxon>
    </lineage>
</organism>
<comment type="caution">
    <text evidence="2">The sequence shown here is derived from an EMBL/GenBank/DDBJ whole genome shotgun (WGS) entry which is preliminary data.</text>
</comment>
<evidence type="ECO:0000256" key="1">
    <source>
        <dbReference type="SAM" id="MobiDB-lite"/>
    </source>
</evidence>
<name>A0ABQ8T4J7_PERAM</name>
<dbReference type="EMBL" id="JAJSOF020000015">
    <property type="protein sequence ID" value="KAJ4440797.1"/>
    <property type="molecule type" value="Genomic_DNA"/>
</dbReference>
<keyword evidence="3" id="KW-1185">Reference proteome</keyword>
<gene>
    <name evidence="2" type="ORF">ANN_10643</name>
</gene>
<sequence>MLRCRDMKNGDSTVLTQRIFRHISTMEGMGMFQPAHHKQLVHKFRTSASTEDKTHRETKDCTDAGKPRSRRIDFQRSSKR</sequence>
<dbReference type="Proteomes" id="UP001148838">
    <property type="component" value="Unassembled WGS sequence"/>
</dbReference>
<proteinExistence type="predicted"/>
<evidence type="ECO:0000313" key="3">
    <source>
        <dbReference type="Proteomes" id="UP001148838"/>
    </source>
</evidence>
<protein>
    <submittedName>
        <fullName evidence="2">Uncharacterized protein</fullName>
    </submittedName>
</protein>
<reference evidence="2 3" key="1">
    <citation type="journal article" date="2022" name="Allergy">
        <title>Genome assembly and annotation of Periplaneta americana reveal a comprehensive cockroach allergen profile.</title>
        <authorList>
            <person name="Wang L."/>
            <person name="Xiong Q."/>
            <person name="Saelim N."/>
            <person name="Wang L."/>
            <person name="Nong W."/>
            <person name="Wan A.T."/>
            <person name="Shi M."/>
            <person name="Liu X."/>
            <person name="Cao Q."/>
            <person name="Hui J.H.L."/>
            <person name="Sookrung N."/>
            <person name="Leung T.F."/>
            <person name="Tungtrongchitr A."/>
            <person name="Tsui S.K.W."/>
        </authorList>
    </citation>
    <scope>NUCLEOTIDE SEQUENCE [LARGE SCALE GENOMIC DNA]</scope>
    <source>
        <strain evidence="2">PWHHKU_190912</strain>
    </source>
</reference>